<dbReference type="AlphaFoldDB" id="A0A5B0LLY3"/>
<gene>
    <name evidence="8" type="ORF">PGT21_017865</name>
</gene>
<accession>A0A5B0LLY3</accession>
<dbReference type="GO" id="GO:0035556">
    <property type="term" value="P:intracellular signal transduction"/>
    <property type="evidence" value="ECO:0007669"/>
    <property type="project" value="TreeGrafter"/>
</dbReference>
<organism evidence="8 9">
    <name type="scientific">Puccinia graminis f. sp. tritici</name>
    <dbReference type="NCBI Taxonomy" id="56615"/>
    <lineage>
        <taxon>Eukaryota</taxon>
        <taxon>Fungi</taxon>
        <taxon>Dikarya</taxon>
        <taxon>Basidiomycota</taxon>
        <taxon>Pucciniomycotina</taxon>
        <taxon>Pucciniomycetes</taxon>
        <taxon>Pucciniales</taxon>
        <taxon>Pucciniaceae</taxon>
        <taxon>Puccinia</taxon>
    </lineage>
</organism>
<evidence type="ECO:0000313" key="9">
    <source>
        <dbReference type="Proteomes" id="UP000324748"/>
    </source>
</evidence>
<dbReference type="InterPro" id="IPR050236">
    <property type="entry name" value="Ser_Thr_kinase_AGC"/>
</dbReference>
<evidence type="ECO:0000256" key="5">
    <source>
        <dbReference type="ARBA" id="ARBA00022777"/>
    </source>
</evidence>
<sequence>MSLSSSLRNGNLDKWKLFNLDGSSLTPSTNLGLQPGQRSAALTPDLLPMAPTSLYFTSRTNWPMNPTRVSHELEFLGTPTSNSSKNSDPVTSLASCYNHQHRSKASDAGHKHFVSTPNYLAPENILGIGMDEMVDWIPSLAPTQVIRQPRLTTDLGHQPWHLPAIPQPQPSQLQNRQREQNPRELTNRISPNTQIFVELVFKGPKKHVEYHRAMHRLGAQGEAEVKSHPFLANINWVNLFKSEASFVPSLIEQSLALFGSS</sequence>
<feature type="region of interest" description="Disordered" evidence="7">
    <location>
        <begin position="156"/>
        <end position="186"/>
    </location>
</feature>
<dbReference type="OrthoDB" id="2908607at2759"/>
<dbReference type="PANTHER" id="PTHR24356:SF1">
    <property type="entry name" value="SERINE_THREONINE-PROTEIN KINASE GREATWALL"/>
    <property type="match status" value="1"/>
</dbReference>
<dbReference type="GO" id="GO:0005524">
    <property type="term" value="F:ATP binding"/>
    <property type="evidence" value="ECO:0007669"/>
    <property type="project" value="UniProtKB-KW"/>
</dbReference>
<protein>
    <recommendedName>
        <fullName evidence="1">non-specific serine/threonine protein kinase</fullName>
        <ecNumber evidence="1">2.7.11.1</ecNumber>
    </recommendedName>
</protein>
<evidence type="ECO:0000313" key="8">
    <source>
        <dbReference type="EMBL" id="KAA1064870.1"/>
    </source>
</evidence>
<evidence type="ECO:0000256" key="7">
    <source>
        <dbReference type="SAM" id="MobiDB-lite"/>
    </source>
</evidence>
<evidence type="ECO:0000256" key="6">
    <source>
        <dbReference type="ARBA" id="ARBA00022840"/>
    </source>
</evidence>
<feature type="compositionally biased region" description="Basic and acidic residues" evidence="7">
    <location>
        <begin position="176"/>
        <end position="186"/>
    </location>
</feature>
<dbReference type="Proteomes" id="UP000324748">
    <property type="component" value="Unassembled WGS sequence"/>
</dbReference>
<dbReference type="GO" id="GO:0005737">
    <property type="term" value="C:cytoplasm"/>
    <property type="evidence" value="ECO:0007669"/>
    <property type="project" value="TreeGrafter"/>
</dbReference>
<dbReference type="EC" id="2.7.11.1" evidence="1"/>
<evidence type="ECO:0000256" key="2">
    <source>
        <dbReference type="ARBA" id="ARBA00022527"/>
    </source>
</evidence>
<proteinExistence type="predicted"/>
<dbReference type="Gene3D" id="1.10.510.10">
    <property type="entry name" value="Transferase(Phosphotransferase) domain 1"/>
    <property type="match status" value="1"/>
</dbReference>
<dbReference type="GO" id="GO:0004674">
    <property type="term" value="F:protein serine/threonine kinase activity"/>
    <property type="evidence" value="ECO:0007669"/>
    <property type="project" value="UniProtKB-KW"/>
</dbReference>
<evidence type="ECO:0000256" key="1">
    <source>
        <dbReference type="ARBA" id="ARBA00012513"/>
    </source>
</evidence>
<evidence type="ECO:0000256" key="4">
    <source>
        <dbReference type="ARBA" id="ARBA00022741"/>
    </source>
</evidence>
<keyword evidence="5" id="KW-0418">Kinase</keyword>
<name>A0A5B0LLY3_PUCGR</name>
<dbReference type="GO" id="GO:0005634">
    <property type="term" value="C:nucleus"/>
    <property type="evidence" value="ECO:0007669"/>
    <property type="project" value="TreeGrafter"/>
</dbReference>
<keyword evidence="9" id="KW-1185">Reference proteome</keyword>
<keyword evidence="6" id="KW-0067">ATP-binding</keyword>
<keyword evidence="4" id="KW-0547">Nucleotide-binding</keyword>
<comment type="caution">
    <text evidence="8">The sequence shown here is derived from an EMBL/GenBank/DDBJ whole genome shotgun (WGS) entry which is preliminary data.</text>
</comment>
<dbReference type="PANTHER" id="PTHR24356">
    <property type="entry name" value="SERINE/THREONINE-PROTEIN KINASE"/>
    <property type="match status" value="1"/>
</dbReference>
<evidence type="ECO:0000256" key="3">
    <source>
        <dbReference type="ARBA" id="ARBA00022679"/>
    </source>
</evidence>
<reference evidence="8 9" key="1">
    <citation type="submission" date="2019-05" db="EMBL/GenBank/DDBJ databases">
        <title>Emergence of the Ug99 lineage of the wheat stem rust pathogen through somatic hybridization.</title>
        <authorList>
            <person name="Li F."/>
            <person name="Upadhyaya N.M."/>
            <person name="Sperschneider J."/>
            <person name="Matny O."/>
            <person name="Nguyen-Phuc H."/>
            <person name="Mago R."/>
            <person name="Raley C."/>
            <person name="Miller M.E."/>
            <person name="Silverstein K.A.T."/>
            <person name="Henningsen E."/>
            <person name="Hirsch C.D."/>
            <person name="Visser B."/>
            <person name="Pretorius Z.A."/>
            <person name="Steffenson B.J."/>
            <person name="Schwessinger B."/>
            <person name="Dodds P.N."/>
            <person name="Figueroa M."/>
        </authorList>
    </citation>
    <scope>NUCLEOTIDE SEQUENCE [LARGE SCALE GENOMIC DNA]</scope>
    <source>
        <strain evidence="8">21-0</strain>
    </source>
</reference>
<dbReference type="EMBL" id="VSWC01000197">
    <property type="protein sequence ID" value="KAA1064870.1"/>
    <property type="molecule type" value="Genomic_DNA"/>
</dbReference>
<keyword evidence="3" id="KW-0808">Transferase</keyword>
<keyword evidence="2" id="KW-0723">Serine/threonine-protein kinase</keyword>